<feature type="compositionally biased region" description="Low complexity" evidence="1">
    <location>
        <begin position="390"/>
        <end position="409"/>
    </location>
</feature>
<feature type="compositionally biased region" description="Basic and acidic residues" evidence="1">
    <location>
        <begin position="411"/>
        <end position="427"/>
    </location>
</feature>
<evidence type="ECO:0000313" key="3">
    <source>
        <dbReference type="Proteomes" id="UP001224775"/>
    </source>
</evidence>
<protein>
    <submittedName>
        <fullName evidence="2">Uncharacterized protein</fullName>
    </submittedName>
</protein>
<accession>A0AAD9DCQ1</accession>
<keyword evidence="3" id="KW-1185">Reference proteome</keyword>
<name>A0AAD9DCQ1_9STRA</name>
<comment type="caution">
    <text evidence="2">The sequence shown here is derived from an EMBL/GenBank/DDBJ whole genome shotgun (WGS) entry which is preliminary data.</text>
</comment>
<dbReference type="AlphaFoldDB" id="A0AAD9DCQ1"/>
<evidence type="ECO:0000313" key="2">
    <source>
        <dbReference type="EMBL" id="KAK1740895.1"/>
    </source>
</evidence>
<feature type="compositionally biased region" description="Basic and acidic residues" evidence="1">
    <location>
        <begin position="8"/>
        <end position="23"/>
    </location>
</feature>
<organism evidence="2 3">
    <name type="scientific">Skeletonema marinoi</name>
    <dbReference type="NCBI Taxonomy" id="267567"/>
    <lineage>
        <taxon>Eukaryota</taxon>
        <taxon>Sar</taxon>
        <taxon>Stramenopiles</taxon>
        <taxon>Ochrophyta</taxon>
        <taxon>Bacillariophyta</taxon>
        <taxon>Coscinodiscophyceae</taxon>
        <taxon>Thalassiosirophycidae</taxon>
        <taxon>Thalassiosirales</taxon>
        <taxon>Skeletonemataceae</taxon>
        <taxon>Skeletonema</taxon>
        <taxon>Skeletonema marinoi-dohrnii complex</taxon>
    </lineage>
</organism>
<feature type="compositionally biased region" description="Low complexity" evidence="1">
    <location>
        <begin position="47"/>
        <end position="59"/>
    </location>
</feature>
<dbReference type="EMBL" id="JATAAI010000014">
    <property type="protein sequence ID" value="KAK1740895.1"/>
    <property type="molecule type" value="Genomic_DNA"/>
</dbReference>
<sequence length="686" mass="75490">MSSIFDVDCPRTPDGDSQEEHTPRHQRKKIPRMAPSRPPRMSRKSSRSSSRTPSSTRSRSTPRRVGGGLEPEEYIAPSFTGKSAAPSSGNAAIGRTRAFSSEMAGSAGLPRAPSSGPSRYVPPAPSSGPSAYTASPRAAPKSGGNDMQGSHPRTNSGDWWKEEIVDETENKDIAMDQHYGLSLQQQQQQQHQHFYGKTAANPFETENQHLGIPAARAFDEGDAEQQLHARANQMRHTGYYHSDDYSFNQMNLSDVPISPRDVGSPPRYREKKANVRNNLLPRWFSGFSPGRFQNDGMSPYMTNETNIAPKGSSTASSSEWISNSPNVFNPNGVRKRGIAGHWERLSPAKKVSVGVVLVALVCTIMGVAVSETKKNYAARENAALALAMANQPTPSPTSEPTSFPSLTPTDHPTRVRECWLHGKDSDGTPRPSRMPTTMTPTGSPESKLCSGRVQESPRQFKDVRLAYKEPGFSDRKNKNCGTQWPDGSVFPVTELGANCQTACSLYNSCGLMNARTQEFEYERPLPAISEMICEDQDGLFKNHIDNLKDCAWLDNDKAGHTDRKSKNCGWGPNLITELGWNCPQTCIFYNGSGCWDPADATSTAGMSIRASAAESTTSEEDDTACMNGSGTYENHKGEEEACDWLHTEFRLERNCGYERHDITPLGKKCPWSCREYNICSMPGAHR</sequence>
<feature type="compositionally biased region" description="Low complexity" evidence="1">
    <location>
        <begin position="428"/>
        <end position="444"/>
    </location>
</feature>
<evidence type="ECO:0000256" key="1">
    <source>
        <dbReference type="SAM" id="MobiDB-lite"/>
    </source>
</evidence>
<reference evidence="2" key="1">
    <citation type="submission" date="2023-06" db="EMBL/GenBank/DDBJ databases">
        <title>Survivors Of The Sea: Transcriptome response of Skeletonema marinoi to long-term dormancy.</title>
        <authorList>
            <person name="Pinder M.I.M."/>
            <person name="Kourtchenko O."/>
            <person name="Robertson E.K."/>
            <person name="Larsson T."/>
            <person name="Maumus F."/>
            <person name="Osuna-Cruz C.M."/>
            <person name="Vancaester E."/>
            <person name="Stenow R."/>
            <person name="Vandepoele K."/>
            <person name="Ploug H."/>
            <person name="Bruchert V."/>
            <person name="Godhe A."/>
            <person name="Topel M."/>
        </authorList>
    </citation>
    <scope>NUCLEOTIDE SEQUENCE</scope>
    <source>
        <strain evidence="2">R05AC</strain>
    </source>
</reference>
<feature type="region of interest" description="Disordered" evidence="1">
    <location>
        <begin position="390"/>
        <end position="454"/>
    </location>
</feature>
<gene>
    <name evidence="2" type="ORF">QTG54_008147</name>
</gene>
<dbReference type="Proteomes" id="UP001224775">
    <property type="component" value="Unassembled WGS sequence"/>
</dbReference>
<feature type="compositionally biased region" description="Polar residues" evidence="1">
    <location>
        <begin position="145"/>
        <end position="157"/>
    </location>
</feature>
<proteinExistence type="predicted"/>
<feature type="region of interest" description="Disordered" evidence="1">
    <location>
        <begin position="1"/>
        <end position="161"/>
    </location>
</feature>